<gene>
    <name evidence="2" type="ORF">GCM10022214_03090</name>
</gene>
<organism evidence="2 3">
    <name type="scientific">Actinomadura miaoliensis</name>
    <dbReference type="NCBI Taxonomy" id="430685"/>
    <lineage>
        <taxon>Bacteria</taxon>
        <taxon>Bacillati</taxon>
        <taxon>Actinomycetota</taxon>
        <taxon>Actinomycetes</taxon>
        <taxon>Streptosporangiales</taxon>
        <taxon>Thermomonosporaceae</taxon>
        <taxon>Actinomadura</taxon>
    </lineage>
</organism>
<name>A0ABP7UXU5_9ACTN</name>
<protein>
    <submittedName>
        <fullName evidence="2">Uncharacterized protein</fullName>
    </submittedName>
</protein>
<feature type="compositionally biased region" description="Low complexity" evidence="1">
    <location>
        <begin position="42"/>
        <end position="51"/>
    </location>
</feature>
<accession>A0ABP7UXU5</accession>
<dbReference type="RefSeq" id="WP_344939538.1">
    <property type="nucleotide sequence ID" value="NZ_BAAAZG010000001.1"/>
</dbReference>
<sequence>MVPADGAEARLPLRTAVRYDELWGRDAVGDVQAGFTGQGPAAATARAIDAAQPERRATRTRSPRPGEALEMFAFDEVSARKAVYGRQLAACVP</sequence>
<proteinExistence type="predicted"/>
<evidence type="ECO:0000313" key="2">
    <source>
        <dbReference type="EMBL" id="GAA4055312.1"/>
    </source>
</evidence>
<reference evidence="3" key="1">
    <citation type="journal article" date="2019" name="Int. J. Syst. Evol. Microbiol.">
        <title>The Global Catalogue of Microorganisms (GCM) 10K type strain sequencing project: providing services to taxonomists for standard genome sequencing and annotation.</title>
        <authorList>
            <consortium name="The Broad Institute Genomics Platform"/>
            <consortium name="The Broad Institute Genome Sequencing Center for Infectious Disease"/>
            <person name="Wu L."/>
            <person name="Ma J."/>
        </authorList>
    </citation>
    <scope>NUCLEOTIDE SEQUENCE [LARGE SCALE GENOMIC DNA]</scope>
    <source>
        <strain evidence="3">JCM 16702</strain>
    </source>
</reference>
<feature type="region of interest" description="Disordered" evidence="1">
    <location>
        <begin position="42"/>
        <end position="64"/>
    </location>
</feature>
<dbReference type="EMBL" id="BAAAZG010000001">
    <property type="protein sequence ID" value="GAA4055312.1"/>
    <property type="molecule type" value="Genomic_DNA"/>
</dbReference>
<evidence type="ECO:0000313" key="3">
    <source>
        <dbReference type="Proteomes" id="UP001500683"/>
    </source>
</evidence>
<evidence type="ECO:0000256" key="1">
    <source>
        <dbReference type="SAM" id="MobiDB-lite"/>
    </source>
</evidence>
<keyword evidence="3" id="KW-1185">Reference proteome</keyword>
<comment type="caution">
    <text evidence="2">The sequence shown here is derived from an EMBL/GenBank/DDBJ whole genome shotgun (WGS) entry which is preliminary data.</text>
</comment>
<dbReference type="Proteomes" id="UP001500683">
    <property type="component" value="Unassembled WGS sequence"/>
</dbReference>